<dbReference type="GO" id="GO:0005085">
    <property type="term" value="F:guanyl-nucleotide exchange factor activity"/>
    <property type="evidence" value="ECO:0007669"/>
    <property type="project" value="UniProtKB-KW"/>
</dbReference>
<keyword evidence="9" id="KW-1185">Reference proteome</keyword>
<dbReference type="GO" id="GO:0035556">
    <property type="term" value="P:intracellular signal transduction"/>
    <property type="evidence" value="ECO:0007669"/>
    <property type="project" value="InterPro"/>
</dbReference>
<proteinExistence type="predicted"/>
<dbReference type="InterPro" id="IPR001331">
    <property type="entry name" value="GDS_CDC24_CS"/>
</dbReference>
<feature type="domain" description="DH" evidence="7">
    <location>
        <begin position="185"/>
        <end position="369"/>
    </location>
</feature>
<dbReference type="InterPro" id="IPR053086">
    <property type="entry name" value="RhoGEF_domain"/>
</dbReference>
<protein>
    <recommendedName>
        <fullName evidence="10">DH domain-containing protein</fullName>
    </recommendedName>
</protein>
<name>A0A498S5F0_ACAVI</name>
<dbReference type="PROSITE" id="PS50002">
    <property type="entry name" value="SH3"/>
    <property type="match status" value="1"/>
</dbReference>
<dbReference type="Proteomes" id="UP000276991">
    <property type="component" value="Unassembled WGS sequence"/>
</dbReference>
<keyword evidence="1 3" id="KW-0728">SH3 domain</keyword>
<evidence type="ECO:0000313" key="9">
    <source>
        <dbReference type="Proteomes" id="UP000276991"/>
    </source>
</evidence>
<evidence type="ECO:0000259" key="6">
    <source>
        <dbReference type="PROSITE" id="PS50003"/>
    </source>
</evidence>
<feature type="region of interest" description="Disordered" evidence="4">
    <location>
        <begin position="1"/>
        <end position="49"/>
    </location>
</feature>
<organism evidence="8 9">
    <name type="scientific">Acanthocheilonema viteae</name>
    <name type="common">Filarial nematode worm</name>
    <name type="synonym">Dipetalonema viteae</name>
    <dbReference type="NCBI Taxonomy" id="6277"/>
    <lineage>
        <taxon>Eukaryota</taxon>
        <taxon>Metazoa</taxon>
        <taxon>Ecdysozoa</taxon>
        <taxon>Nematoda</taxon>
        <taxon>Chromadorea</taxon>
        <taxon>Rhabditida</taxon>
        <taxon>Spirurina</taxon>
        <taxon>Spiruromorpha</taxon>
        <taxon>Filarioidea</taxon>
        <taxon>Onchocercidae</taxon>
        <taxon>Acanthocheilonema</taxon>
    </lineage>
</organism>
<dbReference type="InterPro" id="IPR036028">
    <property type="entry name" value="SH3-like_dom_sf"/>
</dbReference>
<dbReference type="InterPro" id="IPR001452">
    <property type="entry name" value="SH3_domain"/>
</dbReference>
<dbReference type="Pfam" id="PF07653">
    <property type="entry name" value="SH3_2"/>
    <property type="match status" value="1"/>
</dbReference>
<dbReference type="Pfam" id="PF00621">
    <property type="entry name" value="RhoGEF"/>
    <property type="match status" value="1"/>
</dbReference>
<dbReference type="STRING" id="6277.A0A498S5F0"/>
<dbReference type="SMART" id="SM00325">
    <property type="entry name" value="RhoGEF"/>
    <property type="match status" value="1"/>
</dbReference>
<dbReference type="Gene3D" id="1.20.900.10">
    <property type="entry name" value="Dbl homology (DH) domain"/>
    <property type="match status" value="1"/>
</dbReference>
<dbReference type="PANTHER" id="PTHR45834:SF3">
    <property type="entry name" value="RHO GUANINE NUCLEOTIDE EXCHANGE FACTOR 3, ISOFORM L"/>
    <property type="match status" value="1"/>
</dbReference>
<evidence type="ECO:0000313" key="8">
    <source>
        <dbReference type="EMBL" id="VBB26806.1"/>
    </source>
</evidence>
<dbReference type="SUPFAM" id="SSF48065">
    <property type="entry name" value="DBL homology domain (DH-domain)"/>
    <property type="match status" value="1"/>
</dbReference>
<dbReference type="GO" id="GO:0005829">
    <property type="term" value="C:cytosol"/>
    <property type="evidence" value="ECO:0007669"/>
    <property type="project" value="TreeGrafter"/>
</dbReference>
<dbReference type="InterPro" id="IPR035899">
    <property type="entry name" value="DBL_dom_sf"/>
</dbReference>
<keyword evidence="2" id="KW-0344">Guanine-nucleotide releasing factor</keyword>
<dbReference type="SMART" id="SM00233">
    <property type="entry name" value="PH"/>
    <property type="match status" value="1"/>
</dbReference>
<evidence type="ECO:0000256" key="2">
    <source>
        <dbReference type="ARBA" id="ARBA00022658"/>
    </source>
</evidence>
<feature type="domain" description="SH3" evidence="5">
    <location>
        <begin position="102"/>
        <end position="161"/>
    </location>
</feature>
<dbReference type="PROSITE" id="PS50010">
    <property type="entry name" value="DH_2"/>
    <property type="match status" value="1"/>
</dbReference>
<dbReference type="InterPro" id="IPR000219">
    <property type="entry name" value="DH_dom"/>
</dbReference>
<evidence type="ECO:0000256" key="1">
    <source>
        <dbReference type="ARBA" id="ARBA00022443"/>
    </source>
</evidence>
<dbReference type="OrthoDB" id="660555at2759"/>
<dbReference type="PANTHER" id="PTHR45834">
    <property type="entry name" value="RHO GUANINE NUCLEOTIDE EXCHANGE FACTOR 9-RELATED"/>
    <property type="match status" value="1"/>
</dbReference>
<dbReference type="PROSITE" id="PS00741">
    <property type="entry name" value="DH_1"/>
    <property type="match status" value="1"/>
</dbReference>
<dbReference type="PROSITE" id="PS50003">
    <property type="entry name" value="PH_DOMAIN"/>
    <property type="match status" value="1"/>
</dbReference>
<evidence type="ECO:0000259" key="7">
    <source>
        <dbReference type="PROSITE" id="PS50010"/>
    </source>
</evidence>
<dbReference type="InterPro" id="IPR011993">
    <property type="entry name" value="PH-like_dom_sf"/>
</dbReference>
<dbReference type="SUPFAM" id="SSF50729">
    <property type="entry name" value="PH domain-like"/>
    <property type="match status" value="1"/>
</dbReference>
<gene>
    <name evidence="8" type="ORF">NAV_LOCUS1636</name>
</gene>
<evidence type="ECO:0000259" key="5">
    <source>
        <dbReference type="PROSITE" id="PS50002"/>
    </source>
</evidence>
<dbReference type="SMART" id="SM00326">
    <property type="entry name" value="SH3"/>
    <property type="match status" value="1"/>
</dbReference>
<dbReference type="AlphaFoldDB" id="A0A498S5F0"/>
<accession>A0A498S5F0</accession>
<dbReference type="InterPro" id="IPR055251">
    <property type="entry name" value="SOS1_NGEF_PH"/>
</dbReference>
<sequence length="534" mass="61114">MDSNKSILEIPSRLIRKNDSNTTKRSRSHPVHSPIHIDSDDESESGSATASHISRMSAYALFSGFRAPQTTSSINDHSVRSSVHSASSSLTTSSTMSSSDEQCLLSVEAVWDHVAILPNELPFVIGDIISVLDYSSHELWYGNCRERVGWFPSSYVRVLNSNPTSDFTTSDALSLSYFPQSMRFLRAKIVQELMQTERDYVNLLQNIVQGFTEQCRRRSDLFSAACVQRLFGNIESIYALHCKFLRELELAFNRNVPESSAIGAIFLRNRSKFSIYSEYCNNRPVSSSELALLNEQPHYYQFFEACRLLRGMPKLPLEGFLLAPVQRICRYPLQLSELLKATPSSHIDREPIEAAASAMKNVTSTINEKKRRLESLQQIALWQMSVEGWRGPDLVETNSRMIHSGEVYCRCVIGRNIIWHKDILLFLFDQSLILCKKDLIKRNFYIFRDRISLDSVTFLNCDDGKDSTTGLNLKNSWKLVMINKEVIFTCKDRNSKMAWVEHLQRPLIYSPATSEERRLIRETIYRTSSMAFVL</sequence>
<evidence type="ECO:0000256" key="3">
    <source>
        <dbReference type="PROSITE-ProRule" id="PRU00192"/>
    </source>
</evidence>
<reference evidence="8 9" key="1">
    <citation type="submission" date="2018-08" db="EMBL/GenBank/DDBJ databases">
        <authorList>
            <person name="Laetsch R D."/>
            <person name="Stevens L."/>
            <person name="Kumar S."/>
            <person name="Blaxter L. M."/>
        </authorList>
    </citation>
    <scope>NUCLEOTIDE SEQUENCE [LARGE SCALE GENOMIC DNA]</scope>
</reference>
<dbReference type="Gene3D" id="2.30.30.40">
    <property type="entry name" value="SH3 Domains"/>
    <property type="match status" value="1"/>
</dbReference>
<feature type="domain" description="PH" evidence="6">
    <location>
        <begin position="400"/>
        <end position="508"/>
    </location>
</feature>
<dbReference type="CDD" id="cd00160">
    <property type="entry name" value="RhoGEF"/>
    <property type="match status" value="1"/>
</dbReference>
<evidence type="ECO:0000256" key="4">
    <source>
        <dbReference type="SAM" id="MobiDB-lite"/>
    </source>
</evidence>
<dbReference type="InterPro" id="IPR001849">
    <property type="entry name" value="PH_domain"/>
</dbReference>
<dbReference type="EMBL" id="UPTC01000146">
    <property type="protein sequence ID" value="VBB26806.1"/>
    <property type="molecule type" value="Genomic_DNA"/>
</dbReference>
<dbReference type="SUPFAM" id="SSF50044">
    <property type="entry name" value="SH3-domain"/>
    <property type="match status" value="1"/>
</dbReference>
<evidence type="ECO:0008006" key="10">
    <source>
        <dbReference type="Google" id="ProtNLM"/>
    </source>
</evidence>
<dbReference type="Pfam" id="PF22697">
    <property type="entry name" value="SOS1_NGEF_PH"/>
    <property type="match status" value="1"/>
</dbReference>
<dbReference type="Gene3D" id="2.30.29.30">
    <property type="entry name" value="Pleckstrin-homology domain (PH domain)/Phosphotyrosine-binding domain (PTB)"/>
    <property type="match status" value="1"/>
</dbReference>